<gene>
    <name evidence="2" type="ORF">EYS42_13255</name>
</gene>
<evidence type="ECO:0000313" key="3">
    <source>
        <dbReference type="Proteomes" id="UP000292120"/>
    </source>
</evidence>
<dbReference type="Gene3D" id="2.40.33.20">
    <property type="entry name" value="PK beta-barrel domain-like"/>
    <property type="match status" value="1"/>
</dbReference>
<dbReference type="InterPro" id="IPR011037">
    <property type="entry name" value="Pyrv_Knase-like_insert_dom_sf"/>
</dbReference>
<dbReference type="GO" id="GO:0030151">
    <property type="term" value="F:molybdenum ion binding"/>
    <property type="evidence" value="ECO:0007669"/>
    <property type="project" value="InterPro"/>
</dbReference>
<dbReference type="GO" id="GO:0003824">
    <property type="term" value="F:catalytic activity"/>
    <property type="evidence" value="ECO:0007669"/>
    <property type="project" value="InterPro"/>
</dbReference>
<comment type="caution">
    <text evidence="2">The sequence shown here is derived from an EMBL/GenBank/DDBJ whole genome shotgun (WGS) entry which is preliminary data.</text>
</comment>
<accession>A0A4Q9H1T4</accession>
<proteinExistence type="predicted"/>
<reference evidence="2 3" key="1">
    <citation type="submission" date="2019-02" db="EMBL/GenBank/DDBJ databases">
        <title>Aquabacterium sp. strain KMB7.</title>
        <authorList>
            <person name="Chen W.-M."/>
        </authorList>
    </citation>
    <scope>NUCLEOTIDE SEQUENCE [LARGE SCALE GENOMIC DNA]</scope>
    <source>
        <strain evidence="2 3">KMB7</strain>
    </source>
</reference>
<sequence>MTPTRQIVSLQVGQPRPLQIEGRTILSAIGKQPVGSLASPERVAVGMMGLQGDDQVDTSVHGGLAKAIYAYPQAHYAFWQTVRAQAGVSAWDTPLPFGLPGENLTLSGVSEADVWVGDVLQFPDCTLAVSEPRKPCYKFAHVMGFAQAVKLMAQSGYCGFYLSVRTPGTLAAGDSFELIPGPREVNIRELFAVKMKSKAYRD</sequence>
<dbReference type="InterPro" id="IPR005302">
    <property type="entry name" value="MoCF_Sase_C"/>
</dbReference>
<dbReference type="InterPro" id="IPR052353">
    <property type="entry name" value="Benzoxazolinone_Detox_Enz"/>
</dbReference>
<dbReference type="Proteomes" id="UP000292120">
    <property type="component" value="Unassembled WGS sequence"/>
</dbReference>
<keyword evidence="3" id="KW-1185">Reference proteome</keyword>
<dbReference type="GO" id="GO:0030170">
    <property type="term" value="F:pyridoxal phosphate binding"/>
    <property type="evidence" value="ECO:0007669"/>
    <property type="project" value="InterPro"/>
</dbReference>
<dbReference type="PANTHER" id="PTHR30212">
    <property type="entry name" value="PROTEIN YIIM"/>
    <property type="match status" value="1"/>
</dbReference>
<dbReference type="PROSITE" id="PS51340">
    <property type="entry name" value="MOSC"/>
    <property type="match status" value="1"/>
</dbReference>
<dbReference type="EMBL" id="SIXI01000005">
    <property type="protein sequence ID" value="TBO29366.1"/>
    <property type="molecule type" value="Genomic_DNA"/>
</dbReference>
<feature type="domain" description="MOSC" evidence="1">
    <location>
        <begin position="31"/>
        <end position="179"/>
    </location>
</feature>
<name>A0A4Q9H1T4_9BURK</name>
<dbReference type="SUPFAM" id="SSF50800">
    <property type="entry name" value="PK beta-barrel domain-like"/>
    <property type="match status" value="1"/>
</dbReference>
<dbReference type="PANTHER" id="PTHR30212:SF2">
    <property type="entry name" value="PROTEIN YIIM"/>
    <property type="match status" value="1"/>
</dbReference>
<organism evidence="2 3">
    <name type="scientific">Aquabacterium lacunae</name>
    <dbReference type="NCBI Taxonomy" id="2528630"/>
    <lineage>
        <taxon>Bacteria</taxon>
        <taxon>Pseudomonadati</taxon>
        <taxon>Pseudomonadota</taxon>
        <taxon>Betaproteobacteria</taxon>
        <taxon>Burkholderiales</taxon>
        <taxon>Aquabacterium</taxon>
    </lineage>
</organism>
<protein>
    <submittedName>
        <fullName evidence="2">MOSC domain-containing protein</fullName>
    </submittedName>
</protein>
<evidence type="ECO:0000313" key="2">
    <source>
        <dbReference type="EMBL" id="TBO29366.1"/>
    </source>
</evidence>
<dbReference type="OrthoDB" id="9786134at2"/>
<dbReference type="Pfam" id="PF03473">
    <property type="entry name" value="MOSC"/>
    <property type="match status" value="1"/>
</dbReference>
<evidence type="ECO:0000259" key="1">
    <source>
        <dbReference type="PROSITE" id="PS51340"/>
    </source>
</evidence>
<dbReference type="AlphaFoldDB" id="A0A4Q9H1T4"/>
<dbReference type="RefSeq" id="WP_130968661.1">
    <property type="nucleotide sequence ID" value="NZ_SIXI01000005.1"/>
</dbReference>